<dbReference type="SUPFAM" id="SSF48403">
    <property type="entry name" value="Ankyrin repeat"/>
    <property type="match status" value="1"/>
</dbReference>
<dbReference type="Proteomes" id="UP000280369">
    <property type="component" value="Segment"/>
</dbReference>
<sequence>MRRFSLLNKTNYYTQNSILKFATAQFSTKSITNNLNYALDQYKKNNPLARLRSGFQYMHMFENKSKNYISHDLDKVLSKFNRKSSLETVTKLLKPHHIISQKTFIKICQREYLDIIKLLVNNNNDIIRLLKIEIKWFITKKTNVEMIEYLIKNGAKKSQSDYVLATIHGNYHLVKYINESYGGFATDDHIAALNYSISQNHYQIFCYLAKEYYDSHQELCDSTIKVALENSNIKFVKYLVTHDKIKINQWINLMYVAVEYNNLENYEIVEDKIFNSSVLTPIIFKNMIRQYKSSLRSAAYRGNHQFVCSLVNKIDNLGLKINLDGISDIAWKNGYYDIYRYIENFASKQRCQLSNSL</sequence>
<organismHost>
    <name type="scientific">Acanthamoeba polyphaga</name>
    <name type="common">Amoeba</name>
    <dbReference type="NCBI Taxonomy" id="5757"/>
</organismHost>
<evidence type="ECO:0000313" key="1">
    <source>
        <dbReference type="EMBL" id="AVG46673.1"/>
    </source>
</evidence>
<dbReference type="InterPro" id="IPR036770">
    <property type="entry name" value="Ankyrin_rpt-contain_sf"/>
</dbReference>
<dbReference type="EMBL" id="MG602507">
    <property type="protein sequence ID" value="AVG46673.1"/>
    <property type="molecule type" value="Genomic_DNA"/>
</dbReference>
<reference evidence="1" key="1">
    <citation type="journal article" date="2017" name="Front. Microbiol.">
        <title>Genome Characterization of the First Mimiviruses of Lineage C Isolated in Brazil.</title>
        <authorList>
            <person name="Assis F.L."/>
            <person name="Franco-Luiz A.P.M."/>
            <person name="Dos Santos R.N."/>
            <person name="Campos F.S."/>
            <person name="Dornas F.P."/>
            <person name="Borato P.V.M."/>
            <person name="Franco A.C."/>
            <person name="Abrahao J.S."/>
            <person name="Colson P."/>
            <person name="Scola B."/>
        </authorList>
    </citation>
    <scope>NUCLEOTIDE SEQUENCE [LARGE SCALE GENOMIC DNA]</scope>
</reference>
<name>A0A2L2DKH7_MIMIV</name>
<organism evidence="1">
    <name type="scientific">Acanthamoeba polyphaga mimivirus</name>
    <name type="common">APMV</name>
    <dbReference type="NCBI Taxonomy" id="212035"/>
    <lineage>
        <taxon>Viruses</taxon>
        <taxon>Varidnaviria</taxon>
        <taxon>Bamfordvirae</taxon>
        <taxon>Nucleocytoviricota</taxon>
        <taxon>Megaviricetes</taxon>
        <taxon>Imitervirales</taxon>
        <taxon>Mimiviridae</taxon>
        <taxon>Megamimivirinae</taxon>
        <taxon>Mimivirus</taxon>
        <taxon>Mimivirus bradfordmassiliense</taxon>
    </lineage>
</organism>
<accession>A0A2L2DKH7</accession>
<proteinExistence type="predicted"/>
<protein>
    <submittedName>
        <fullName evidence="1">Ankyrin repeat protein</fullName>
    </submittedName>
</protein>
<dbReference type="Gene3D" id="1.25.40.20">
    <property type="entry name" value="Ankyrin repeat-containing domain"/>
    <property type="match status" value="1"/>
</dbReference>